<gene>
    <name evidence="10" type="ORF">RT717_00740</name>
</gene>
<reference evidence="10 11" key="1">
    <citation type="journal article" date="2023" name="Microbiol. Resour. Announc.">
        <title>Complete Genome Sequence of Imperialibacter roseus strain P4T.</title>
        <authorList>
            <person name="Tizabi D.R."/>
            <person name="Bachvaroff T."/>
            <person name="Hill R.T."/>
        </authorList>
    </citation>
    <scope>NUCLEOTIDE SEQUENCE [LARGE SCALE GENOMIC DNA]</scope>
    <source>
        <strain evidence="10 11">P4T</strain>
    </source>
</reference>
<feature type="transmembrane region" description="Helical" evidence="7">
    <location>
        <begin position="673"/>
        <end position="698"/>
    </location>
</feature>
<evidence type="ECO:0000259" key="8">
    <source>
        <dbReference type="Pfam" id="PF02687"/>
    </source>
</evidence>
<evidence type="ECO:0000256" key="1">
    <source>
        <dbReference type="ARBA" id="ARBA00004651"/>
    </source>
</evidence>
<comment type="subcellular location">
    <subcellularLocation>
        <location evidence="1">Cell membrane</location>
        <topology evidence="1">Multi-pass membrane protein</topology>
    </subcellularLocation>
</comment>
<feature type="domain" description="ABC3 transporter permease C-terminal" evidence="8">
    <location>
        <begin position="287"/>
        <end position="401"/>
    </location>
</feature>
<dbReference type="RefSeq" id="WP_317489833.1">
    <property type="nucleotide sequence ID" value="NZ_CP136051.1"/>
</dbReference>
<keyword evidence="4 7" id="KW-1133">Transmembrane helix</keyword>
<dbReference type="InterPro" id="IPR050250">
    <property type="entry name" value="Macrolide_Exporter_MacB"/>
</dbReference>
<dbReference type="PANTHER" id="PTHR30572:SF4">
    <property type="entry name" value="ABC TRANSPORTER PERMEASE YTRF"/>
    <property type="match status" value="1"/>
</dbReference>
<feature type="transmembrane region" description="Helical" evidence="7">
    <location>
        <begin position="420"/>
        <end position="442"/>
    </location>
</feature>
<feature type="domain" description="MacB-like periplasmic core" evidence="9">
    <location>
        <begin position="425"/>
        <end position="635"/>
    </location>
</feature>
<dbReference type="EMBL" id="CP136051">
    <property type="protein sequence ID" value="WOK07146.1"/>
    <property type="molecule type" value="Genomic_DNA"/>
</dbReference>
<evidence type="ECO:0000256" key="5">
    <source>
        <dbReference type="ARBA" id="ARBA00023136"/>
    </source>
</evidence>
<feature type="transmembrane region" description="Helical" evidence="7">
    <location>
        <begin position="20"/>
        <end position="42"/>
    </location>
</feature>
<accession>A0ABZ0ITX5</accession>
<evidence type="ECO:0000259" key="9">
    <source>
        <dbReference type="Pfam" id="PF12704"/>
    </source>
</evidence>
<feature type="transmembrane region" description="Helical" evidence="7">
    <location>
        <begin position="726"/>
        <end position="745"/>
    </location>
</feature>
<dbReference type="Pfam" id="PF12704">
    <property type="entry name" value="MacB_PCD"/>
    <property type="match status" value="2"/>
</dbReference>
<name>A0ABZ0ITX5_9BACT</name>
<keyword evidence="5 7" id="KW-0472">Membrane</keyword>
<evidence type="ECO:0000256" key="6">
    <source>
        <dbReference type="ARBA" id="ARBA00038076"/>
    </source>
</evidence>
<keyword evidence="2" id="KW-1003">Cell membrane</keyword>
<evidence type="ECO:0000256" key="4">
    <source>
        <dbReference type="ARBA" id="ARBA00022989"/>
    </source>
</evidence>
<dbReference type="Pfam" id="PF02687">
    <property type="entry name" value="FtsX"/>
    <property type="match status" value="2"/>
</dbReference>
<evidence type="ECO:0000313" key="10">
    <source>
        <dbReference type="EMBL" id="WOK07146.1"/>
    </source>
</evidence>
<keyword evidence="11" id="KW-1185">Reference proteome</keyword>
<evidence type="ECO:0000256" key="3">
    <source>
        <dbReference type="ARBA" id="ARBA00022692"/>
    </source>
</evidence>
<dbReference type="PANTHER" id="PTHR30572">
    <property type="entry name" value="MEMBRANE COMPONENT OF TRANSPORTER-RELATED"/>
    <property type="match status" value="1"/>
</dbReference>
<feature type="domain" description="ABC3 transporter permease C-terminal" evidence="8">
    <location>
        <begin position="678"/>
        <end position="779"/>
    </location>
</feature>
<dbReference type="InterPro" id="IPR025857">
    <property type="entry name" value="MacB_PCD"/>
</dbReference>
<feature type="domain" description="MacB-like periplasmic core" evidence="9">
    <location>
        <begin position="20"/>
        <end position="201"/>
    </location>
</feature>
<dbReference type="Proteomes" id="UP001302349">
    <property type="component" value="Chromosome"/>
</dbReference>
<feature type="transmembrane region" description="Helical" evidence="7">
    <location>
        <begin position="375"/>
        <end position="399"/>
    </location>
</feature>
<feature type="transmembrane region" description="Helical" evidence="7">
    <location>
        <begin position="760"/>
        <end position="779"/>
    </location>
</feature>
<feature type="transmembrane region" description="Helical" evidence="7">
    <location>
        <begin position="329"/>
        <end position="355"/>
    </location>
</feature>
<dbReference type="InterPro" id="IPR003838">
    <property type="entry name" value="ABC3_permease_C"/>
</dbReference>
<comment type="similarity">
    <text evidence="6">Belongs to the ABC-4 integral membrane protein family.</text>
</comment>
<sequence length="797" mass="87786">MRHHLLFSLRSLWRFRSTAFLQILGFVVGLGALIPVLMVLYYHMRFDKFHDKADRIVRVSTRVSLPESTSIYAATSKSLAPLLKEQMADVEEVVRYRYMPASVTLGDQNLGQSYPLFADQGFFDVFSAQVVAGDIATALQTPDGLVINQTTAVRFFGEDDPIGQTVSLETPAGSFSAQVKAVIRDYPENVSFTFDMATSYSHVENAMRDNLGALVPGNFTYLLMKARIDEARLAGEFAAITEEHFPEGMRDVMSLLPVAFTEVHYTNGHQFDSGRKGSKLNDLALGVLAVFLLLVSIANYVNLATALLMRRSKELAIRKIIGEPVGQQYGQLLVESVCMLSLVILLINILTFFLVPEIEAMLNITLRTGLFTGVSYYLFTFFFGLAVAGVSSIVPFWLVSSTISVTNLKGAAAGRSKLSLRYGLLGLQLIVSVLFAVIALGMDEQLRFIKNKDLGFDKEQVVTMSITDPQVNAKADAIKQAFLQQSYVSAASISLTPITGDHVRAQFRLGADSTGATPMMNANYVDVDFDEVYEVKLVAGRFFSKEFASDIGRAFVLNKKAVEAFGFQSPQAAVGQTLSKVLADSLNTGTIIGVMEDYHFQSLYQELEPMIWQIVPASSRNLLAVKLENGDVEEQKKKLRAVLSDLGVTQEIEFTSLTDALDMAYREDDRLSFFIRVSAGVIVLIALLGVFGLAAFILETRRKEMGIRKLLGAELWHIMAQMGRPFAGVLAVGLMVGAPVSYYFLGNWLNSFAFHVSASWWYVPAAAILIGALMATSVYRQVTKAAATNPAEVLREE</sequence>
<evidence type="ECO:0000313" key="11">
    <source>
        <dbReference type="Proteomes" id="UP001302349"/>
    </source>
</evidence>
<keyword evidence="3 7" id="KW-0812">Transmembrane</keyword>
<organism evidence="10 11">
    <name type="scientific">Imperialibacter roseus</name>
    <dbReference type="NCBI Taxonomy" id="1324217"/>
    <lineage>
        <taxon>Bacteria</taxon>
        <taxon>Pseudomonadati</taxon>
        <taxon>Bacteroidota</taxon>
        <taxon>Cytophagia</taxon>
        <taxon>Cytophagales</taxon>
        <taxon>Flammeovirgaceae</taxon>
        <taxon>Imperialibacter</taxon>
    </lineage>
</organism>
<evidence type="ECO:0000256" key="7">
    <source>
        <dbReference type="SAM" id="Phobius"/>
    </source>
</evidence>
<evidence type="ECO:0000256" key="2">
    <source>
        <dbReference type="ARBA" id="ARBA00022475"/>
    </source>
</evidence>
<protein>
    <submittedName>
        <fullName evidence="10">ABC transporter permease</fullName>
    </submittedName>
</protein>
<proteinExistence type="inferred from homology"/>
<feature type="transmembrane region" description="Helical" evidence="7">
    <location>
        <begin position="283"/>
        <end position="308"/>
    </location>
</feature>